<dbReference type="Gene3D" id="1.10.1240.40">
    <property type="entry name" value="ENT domain"/>
    <property type="match status" value="1"/>
</dbReference>
<feature type="compositionally biased region" description="Polar residues" evidence="3">
    <location>
        <begin position="609"/>
        <end position="622"/>
    </location>
</feature>
<evidence type="ECO:0000256" key="2">
    <source>
        <dbReference type="ARBA" id="ARBA00023242"/>
    </source>
</evidence>
<dbReference type="GO" id="GO:0005654">
    <property type="term" value="C:nucleoplasm"/>
    <property type="evidence" value="ECO:0007669"/>
    <property type="project" value="TreeGrafter"/>
</dbReference>
<keyword evidence="6" id="KW-1185">Reference proteome</keyword>
<feature type="region of interest" description="Disordered" evidence="3">
    <location>
        <begin position="704"/>
        <end position="727"/>
    </location>
</feature>
<feature type="region of interest" description="Disordered" evidence="3">
    <location>
        <begin position="197"/>
        <end position="224"/>
    </location>
</feature>
<dbReference type="SUPFAM" id="SSF158639">
    <property type="entry name" value="ENT-like"/>
    <property type="match status" value="1"/>
</dbReference>
<reference evidence="5" key="1">
    <citation type="submission" date="2020-02" db="EMBL/GenBank/DDBJ databases">
        <title>Relaxed selection underlies rapid genomic changes in the transitions from sociality to social parasitism in ants.</title>
        <authorList>
            <person name="Bi X."/>
        </authorList>
    </citation>
    <scope>NUCLEOTIDE SEQUENCE</scope>
    <source>
        <strain evidence="5">BGI-DK2013a</strain>
        <tissue evidence="5">Whole body</tissue>
    </source>
</reference>
<comment type="caution">
    <text evidence="5">The sequence shown here is derived from an EMBL/GenBank/DDBJ whole genome shotgun (WGS) entry which is preliminary data.</text>
</comment>
<dbReference type="InterPro" id="IPR036142">
    <property type="entry name" value="ENT_dom-like_sf"/>
</dbReference>
<sequence length="727" mass="80801">MWPMRSEMTRDECRKCLRCLELDAYGSMVSVLRAQGPFTNEKQKLLQELAKVLHISNERHRAEIRRAVNDEKLATIAEQLNGPNTGIDWTLEGRRSIPLLPRLKARSAFTTLANSLSFTTAIANNKEPDRCNIVRQSENSTVLTAAETESHPSIEMGESLSVDSKLNSLDIEDLDNGKTSQENSNLIGNETIDNKDVLDKVTEKSKESSRKRKSPSPLPMAPPNKVLVISEPSNHILRTSENKQSQVLQVTKHQNFALIKVNETSDSVESTTVSEKPSECTTVSLNKHVVVTSVCTNHASNPKMTVNTDQNKINTKVVPAISSCILSINKVHSSKDTQLQDSTNGTQKTQPDNINSMLSDNISSNPSTTKNSMTLCDPIMQNYTRMTTRLTQSMPVYPGTTVSSGPGPPQVKQVPITLMCTKLPSEQIVTFDQSTAKTGIFPKKVINMPHYNTKLNKANVIVIQKAKSVTLSHAGKEVLGKVIMEGKNLCVTSQHNANSINVQPHHISLNNGDQTKTMLPTVNSPQNAESVKTNIKSGKTVVSVTRFRHDVQENKVLSQFFDSPTIVEAKTLIQDINACLPKEECNNDKNTIDRESSLKTDSMITSISEETQHRSVQSNSNNIEHRKNNDIKANINSQDTQNLLESSKSLGSKEILVRPKQVHDDVEDDVRIEKSDENIDTFNATLESTNKNLQSFQYLMDNDENNDLEKSSRSMETVNQMDEHDDS</sequence>
<feature type="non-terminal residue" evidence="5">
    <location>
        <position position="1"/>
    </location>
</feature>
<feature type="region of interest" description="Disordered" evidence="3">
    <location>
        <begin position="609"/>
        <end position="631"/>
    </location>
</feature>
<evidence type="ECO:0000256" key="1">
    <source>
        <dbReference type="ARBA" id="ARBA00004123"/>
    </source>
</evidence>
<dbReference type="SMART" id="SM01191">
    <property type="entry name" value="ENT"/>
    <property type="match status" value="1"/>
</dbReference>
<comment type="subcellular location">
    <subcellularLocation>
        <location evidence="1">Nucleus</location>
    </subcellularLocation>
</comment>
<gene>
    <name evidence="5" type="primary">Emsy</name>
    <name evidence="5" type="ORF">G6Z75_0007637</name>
</gene>
<dbReference type="Proteomes" id="UP000667349">
    <property type="component" value="Unassembled WGS sequence"/>
</dbReference>
<feature type="non-terminal residue" evidence="5">
    <location>
        <position position="727"/>
    </location>
</feature>
<feature type="compositionally biased region" description="Basic and acidic residues" evidence="3">
    <location>
        <begin position="197"/>
        <end position="208"/>
    </location>
</feature>
<feature type="region of interest" description="Disordered" evidence="3">
    <location>
        <begin position="142"/>
        <end position="161"/>
    </location>
</feature>
<evidence type="ECO:0000256" key="3">
    <source>
        <dbReference type="SAM" id="MobiDB-lite"/>
    </source>
</evidence>
<protein>
    <submittedName>
        <fullName evidence="5">EMSY protein</fullName>
    </submittedName>
</protein>
<dbReference type="EMBL" id="JAANHZ010000856">
    <property type="protein sequence ID" value="KAG5306160.1"/>
    <property type="molecule type" value="Genomic_DNA"/>
</dbReference>
<dbReference type="Pfam" id="PF03735">
    <property type="entry name" value="ENT"/>
    <property type="match status" value="1"/>
</dbReference>
<dbReference type="InterPro" id="IPR005491">
    <property type="entry name" value="ENT_dom"/>
</dbReference>
<feature type="compositionally biased region" description="Polar residues" evidence="3">
    <location>
        <begin position="336"/>
        <end position="355"/>
    </location>
</feature>
<feature type="region of interest" description="Disordered" evidence="3">
    <location>
        <begin position="335"/>
        <end position="355"/>
    </location>
</feature>
<evidence type="ECO:0000259" key="4">
    <source>
        <dbReference type="PROSITE" id="PS51138"/>
    </source>
</evidence>
<name>A0A836ERJ0_9HYME</name>
<evidence type="ECO:0000313" key="5">
    <source>
        <dbReference type="EMBL" id="KAG5306160.1"/>
    </source>
</evidence>
<evidence type="ECO:0000313" key="6">
    <source>
        <dbReference type="Proteomes" id="UP000667349"/>
    </source>
</evidence>
<dbReference type="PANTHER" id="PTHR16500">
    <property type="entry name" value="BRCA2-INTERACTING TRANSCRIPTIONAL REPRESSOR EMSY"/>
    <property type="match status" value="1"/>
</dbReference>
<organism evidence="5 6">
    <name type="scientific">Acromyrmex insinuator</name>
    <dbReference type="NCBI Taxonomy" id="230686"/>
    <lineage>
        <taxon>Eukaryota</taxon>
        <taxon>Metazoa</taxon>
        <taxon>Ecdysozoa</taxon>
        <taxon>Arthropoda</taxon>
        <taxon>Hexapoda</taxon>
        <taxon>Insecta</taxon>
        <taxon>Pterygota</taxon>
        <taxon>Neoptera</taxon>
        <taxon>Endopterygota</taxon>
        <taxon>Hymenoptera</taxon>
        <taxon>Apocrita</taxon>
        <taxon>Aculeata</taxon>
        <taxon>Formicoidea</taxon>
        <taxon>Formicidae</taxon>
        <taxon>Myrmicinae</taxon>
        <taxon>Acromyrmex</taxon>
    </lineage>
</organism>
<dbReference type="GO" id="GO:0006355">
    <property type="term" value="P:regulation of DNA-templated transcription"/>
    <property type="evidence" value="ECO:0007669"/>
    <property type="project" value="InterPro"/>
</dbReference>
<feature type="region of interest" description="Disordered" evidence="3">
    <location>
        <begin position="173"/>
        <end position="192"/>
    </location>
</feature>
<dbReference type="AlphaFoldDB" id="A0A836ERJ0"/>
<dbReference type="InterPro" id="IPR033482">
    <property type="entry name" value="EMSY"/>
</dbReference>
<feature type="compositionally biased region" description="Polar residues" evidence="3">
    <location>
        <begin position="177"/>
        <end position="188"/>
    </location>
</feature>
<feature type="domain" description="ENT" evidence="4">
    <location>
        <begin position="13"/>
        <end position="97"/>
    </location>
</feature>
<keyword evidence="2" id="KW-0539">Nucleus</keyword>
<dbReference type="PROSITE" id="PS51138">
    <property type="entry name" value="ENT"/>
    <property type="match status" value="1"/>
</dbReference>
<accession>A0A836ERJ0</accession>
<proteinExistence type="predicted"/>
<dbReference type="PANTHER" id="PTHR16500:SF3">
    <property type="entry name" value="BRCA2-INTERACTING TRANSCRIPTIONAL REPRESSOR EMSY"/>
    <property type="match status" value="1"/>
</dbReference>